<dbReference type="EC" id="3.4.11.18" evidence="6 7"/>
<protein>
    <recommendedName>
        <fullName evidence="6 7">Methionine aminopeptidase</fullName>
        <shortName evidence="6">MAP</shortName>
        <shortName evidence="6">MetAP</shortName>
        <ecNumber evidence="6 7">3.4.11.18</ecNumber>
    </recommendedName>
    <alternativeName>
        <fullName evidence="6">Peptidase M</fullName>
    </alternativeName>
</protein>
<dbReference type="PRINTS" id="PR00599">
    <property type="entry name" value="MAPEPTIDASE"/>
</dbReference>
<comment type="catalytic activity">
    <reaction evidence="6 7">
        <text>Release of N-terminal amino acids, preferentially methionine, from peptides and arylamides.</text>
        <dbReference type="EC" id="3.4.11.18"/>
    </reaction>
</comment>
<dbReference type="InterPro" id="IPR002467">
    <property type="entry name" value="Pept_M24A_MAP1"/>
</dbReference>
<comment type="cofactor">
    <cofactor evidence="6">
        <name>Co(2+)</name>
        <dbReference type="ChEBI" id="CHEBI:48828"/>
    </cofactor>
    <cofactor evidence="6">
        <name>Zn(2+)</name>
        <dbReference type="ChEBI" id="CHEBI:29105"/>
    </cofactor>
    <cofactor evidence="6">
        <name>Mn(2+)</name>
        <dbReference type="ChEBI" id="CHEBI:29035"/>
    </cofactor>
    <cofactor evidence="6">
        <name>Fe(2+)</name>
        <dbReference type="ChEBI" id="CHEBI:29033"/>
    </cofactor>
    <text evidence="6">Binds 2 divalent metal cations per subunit. Has a high-affinity and a low affinity metal-binding site. The true nature of the physiological cofactor is under debate. The enzyme is active with cobalt, zinc, manganese or divalent iron ions. Most likely, methionine aminopeptidases function as mononuclear Fe(2+)-metalloproteases under physiological conditions, and the catalytically relevant metal-binding site has been assigned to the histidine-containing high-affinity site.</text>
</comment>
<comment type="subunit">
    <text evidence="6">Monomer.</text>
</comment>
<dbReference type="AlphaFoldDB" id="H0UL82"/>
<dbReference type="GO" id="GO:0046872">
    <property type="term" value="F:metal ion binding"/>
    <property type="evidence" value="ECO:0007669"/>
    <property type="project" value="UniProtKB-UniRule"/>
</dbReference>
<sequence length="256" mass="27069">MISLKTAKALEKMRVAGKIVTEVLMTMKDFVKPGVTTGEIDRLAEKIIRDMGATPSEKGYRVPGIPDPYPASVCTSINDEVVHGIPSDGRFLEEGDIVSVDVMACYDGYHGDACFTYPVGTISAQRQQLLDVTRGSLEAAIAVVRSGATVGDIGHAVESFVLPKGYGIVREYAGHGIGKRPHEAPTVLNYGAPGTGVTLIKGMTIAIEPMILAGGEALKEGPDGWLVSTADGKDAAHFEKTVLVTSDGAEILTPWN</sequence>
<dbReference type="STRING" id="885272.JonanDRAFT_1073"/>
<feature type="binding site" evidence="6">
    <location>
        <position position="175"/>
    </location>
    <ligand>
        <name>a divalent metal cation</name>
        <dbReference type="ChEBI" id="CHEBI:60240"/>
        <label>2</label>
        <note>catalytic</note>
    </ligand>
</feature>
<feature type="binding site" evidence="6">
    <location>
        <position position="101"/>
    </location>
    <ligand>
        <name>a divalent metal cation</name>
        <dbReference type="ChEBI" id="CHEBI:60240"/>
        <label>1</label>
    </ligand>
</feature>
<evidence type="ECO:0000256" key="3">
    <source>
        <dbReference type="ARBA" id="ARBA00022670"/>
    </source>
</evidence>
<keyword evidence="10" id="KW-1185">Reference proteome</keyword>
<evidence type="ECO:0000313" key="10">
    <source>
        <dbReference type="Proteomes" id="UP000003806"/>
    </source>
</evidence>
<dbReference type="OrthoDB" id="9802055at2"/>
<dbReference type="GO" id="GO:0070006">
    <property type="term" value="F:metalloaminopeptidase activity"/>
    <property type="evidence" value="ECO:0007669"/>
    <property type="project" value="UniProtKB-UniRule"/>
</dbReference>
<dbReference type="Proteomes" id="UP000003806">
    <property type="component" value="Chromosome"/>
</dbReference>
<feature type="binding site" evidence="6">
    <location>
        <position position="112"/>
    </location>
    <ligand>
        <name>a divalent metal cation</name>
        <dbReference type="ChEBI" id="CHEBI:60240"/>
        <label>1</label>
    </ligand>
</feature>
<dbReference type="GO" id="GO:0004239">
    <property type="term" value="F:initiator methionyl aminopeptidase activity"/>
    <property type="evidence" value="ECO:0007669"/>
    <property type="project" value="UniProtKB-UniRule"/>
</dbReference>
<feature type="binding site" evidence="6">
    <location>
        <position position="112"/>
    </location>
    <ligand>
        <name>a divalent metal cation</name>
        <dbReference type="ChEBI" id="CHEBI:60240"/>
        <label>2</label>
        <note>catalytic</note>
    </ligand>
</feature>
<gene>
    <name evidence="6" type="primary">map</name>
    <name evidence="9" type="ORF">JonanDRAFT_1073</name>
</gene>
<feature type="binding site" evidence="6">
    <location>
        <position position="239"/>
    </location>
    <ligand>
        <name>a divalent metal cation</name>
        <dbReference type="ChEBI" id="CHEBI:60240"/>
        <label>2</label>
        <note>catalytic</note>
    </ligand>
</feature>
<dbReference type="HAMAP" id="MF_01974">
    <property type="entry name" value="MetAP_1"/>
    <property type="match status" value="1"/>
</dbReference>
<comment type="function">
    <text evidence="1 6">Removes the N-terminal methionine from nascent proteins. The N-terminal methionine is often cleaved when the second residue in the primary sequence is small and uncharged (Met-Ala-, Cys, Gly, Pro, Ser, Thr, or Val). Requires deformylation of the N(alpha)-formylated initiator methionine before it can be hydrolyzed.</text>
</comment>
<dbReference type="Pfam" id="PF00557">
    <property type="entry name" value="Peptidase_M24"/>
    <property type="match status" value="1"/>
</dbReference>
<proteinExistence type="inferred from homology"/>
<evidence type="ECO:0000256" key="7">
    <source>
        <dbReference type="RuleBase" id="RU003653"/>
    </source>
</evidence>
<name>H0UL82_9BACT</name>
<dbReference type="InterPro" id="IPR000994">
    <property type="entry name" value="Pept_M24"/>
</dbReference>
<dbReference type="NCBIfam" id="TIGR00500">
    <property type="entry name" value="met_pdase_I"/>
    <property type="match status" value="1"/>
</dbReference>
<dbReference type="InterPro" id="IPR036005">
    <property type="entry name" value="Creatinase/aminopeptidase-like"/>
</dbReference>
<dbReference type="RefSeq" id="WP_008521514.1">
    <property type="nucleotide sequence ID" value="NZ_CM001376.1"/>
</dbReference>
<dbReference type="GO" id="GO:0005829">
    <property type="term" value="C:cytosol"/>
    <property type="evidence" value="ECO:0007669"/>
    <property type="project" value="TreeGrafter"/>
</dbReference>
<feature type="binding site" evidence="6">
    <location>
        <position position="208"/>
    </location>
    <ligand>
        <name>a divalent metal cation</name>
        <dbReference type="ChEBI" id="CHEBI:60240"/>
        <label>2</label>
        <note>catalytic</note>
    </ligand>
</feature>
<feature type="binding site" evidence="6">
    <location>
        <position position="83"/>
    </location>
    <ligand>
        <name>substrate</name>
    </ligand>
</feature>
<dbReference type="eggNOG" id="COG0024">
    <property type="taxonomic scope" value="Bacteria"/>
</dbReference>
<evidence type="ECO:0000256" key="6">
    <source>
        <dbReference type="HAMAP-Rule" id="MF_01974"/>
    </source>
</evidence>
<dbReference type="Gene3D" id="3.90.230.10">
    <property type="entry name" value="Creatinase/methionine aminopeptidase superfamily"/>
    <property type="match status" value="1"/>
</dbReference>
<dbReference type="GO" id="GO:0006508">
    <property type="term" value="P:proteolysis"/>
    <property type="evidence" value="ECO:0007669"/>
    <property type="project" value="UniProtKB-KW"/>
</dbReference>
<accession>H0UL82</accession>
<keyword evidence="3 6" id="KW-0645">Protease</keyword>
<reference evidence="9 10" key="1">
    <citation type="submission" date="2011-11" db="EMBL/GenBank/DDBJ databases">
        <title>The Noncontiguous Finished genome of Jonquetella anthropi DSM 22815.</title>
        <authorList>
            <consortium name="US DOE Joint Genome Institute (JGI-PGF)"/>
            <person name="Lucas S."/>
            <person name="Copeland A."/>
            <person name="Lapidus A."/>
            <person name="Glavina del Rio T."/>
            <person name="Dalin E."/>
            <person name="Tice H."/>
            <person name="Bruce D."/>
            <person name="Goodwin L."/>
            <person name="Pitluck S."/>
            <person name="Peters L."/>
            <person name="Mikhailova N."/>
            <person name="Held B."/>
            <person name="Kyrpides N."/>
            <person name="Mavromatis K."/>
            <person name="Ivanova N."/>
            <person name="Markowitz V."/>
            <person name="Cheng J.-F."/>
            <person name="Hugenholtz P."/>
            <person name="Woyke T."/>
            <person name="Wu D."/>
            <person name="Gronow S."/>
            <person name="Wellnitz S."/>
            <person name="Brambilla E."/>
            <person name="Klenk H.-P."/>
            <person name="Eisen J.A."/>
        </authorList>
    </citation>
    <scope>NUCLEOTIDE SEQUENCE [LARGE SCALE GENOMIC DNA]</scope>
    <source>
        <strain evidence="9 10">DSM 22815</strain>
    </source>
</reference>
<dbReference type="PANTHER" id="PTHR43330">
    <property type="entry name" value="METHIONINE AMINOPEPTIDASE"/>
    <property type="match status" value="1"/>
</dbReference>
<dbReference type="PANTHER" id="PTHR43330:SF27">
    <property type="entry name" value="METHIONINE AMINOPEPTIDASE"/>
    <property type="match status" value="1"/>
</dbReference>
<dbReference type="SUPFAM" id="SSF55920">
    <property type="entry name" value="Creatinase/aminopeptidase"/>
    <property type="match status" value="1"/>
</dbReference>
<dbReference type="EMBL" id="CM001376">
    <property type="protein sequence ID" value="EHM13441.1"/>
    <property type="molecule type" value="Genomic_DNA"/>
</dbReference>
<keyword evidence="5 6" id="KW-0378">Hydrolase</keyword>
<dbReference type="PROSITE" id="PS00680">
    <property type="entry name" value="MAP_1"/>
    <property type="match status" value="1"/>
</dbReference>
<evidence type="ECO:0000313" key="9">
    <source>
        <dbReference type="EMBL" id="EHM13441.1"/>
    </source>
</evidence>
<evidence type="ECO:0000256" key="1">
    <source>
        <dbReference type="ARBA" id="ARBA00002521"/>
    </source>
</evidence>
<dbReference type="CDD" id="cd01086">
    <property type="entry name" value="MetAP1"/>
    <property type="match status" value="1"/>
</dbReference>
<evidence type="ECO:0000256" key="5">
    <source>
        <dbReference type="ARBA" id="ARBA00022801"/>
    </source>
</evidence>
<evidence type="ECO:0000256" key="4">
    <source>
        <dbReference type="ARBA" id="ARBA00022723"/>
    </source>
</evidence>
<feature type="binding site" evidence="6">
    <location>
        <position position="182"/>
    </location>
    <ligand>
        <name>substrate</name>
    </ligand>
</feature>
<keyword evidence="4 6" id="KW-0479">Metal-binding</keyword>
<evidence type="ECO:0000256" key="2">
    <source>
        <dbReference type="ARBA" id="ARBA00022438"/>
    </source>
</evidence>
<keyword evidence="2 6" id="KW-0031">Aminopeptidase</keyword>
<feature type="domain" description="Peptidase M24" evidence="8">
    <location>
        <begin position="11"/>
        <end position="245"/>
    </location>
</feature>
<comment type="similarity">
    <text evidence="6">Belongs to the peptidase M24A family. Methionine aminopeptidase type 1 subfamily.</text>
</comment>
<feature type="binding site" evidence="6">
    <location>
        <position position="239"/>
    </location>
    <ligand>
        <name>a divalent metal cation</name>
        <dbReference type="ChEBI" id="CHEBI:60240"/>
        <label>1</label>
    </ligand>
</feature>
<organism evidence="9 10">
    <name type="scientific">Jonquetella anthropi DSM 22815</name>
    <dbReference type="NCBI Taxonomy" id="885272"/>
    <lineage>
        <taxon>Bacteria</taxon>
        <taxon>Thermotogati</taxon>
        <taxon>Synergistota</taxon>
        <taxon>Synergistia</taxon>
        <taxon>Synergistales</taxon>
        <taxon>Dethiosulfovibrionaceae</taxon>
        <taxon>Jonquetella</taxon>
    </lineage>
</organism>
<dbReference type="HOGENOM" id="CLU_015857_0_1_0"/>
<evidence type="ECO:0000259" key="8">
    <source>
        <dbReference type="Pfam" id="PF00557"/>
    </source>
</evidence>
<dbReference type="InterPro" id="IPR001714">
    <property type="entry name" value="Pept_M24_MAP"/>
</dbReference>